<dbReference type="CDD" id="cd24029">
    <property type="entry name" value="ASKHA_NBD_HSP70_DnaK_HscA_HscC"/>
    <property type="match status" value="1"/>
</dbReference>
<comment type="function">
    <text evidence="1">Acts as a chaperone.</text>
</comment>
<evidence type="ECO:0000256" key="4">
    <source>
        <dbReference type="ARBA" id="ARBA00017249"/>
    </source>
</evidence>
<dbReference type="Gene3D" id="3.40.50.410">
    <property type="entry name" value="von Willebrand factor, type A domain"/>
    <property type="match status" value="1"/>
</dbReference>
<feature type="domain" description="VWFA" evidence="15">
    <location>
        <begin position="504"/>
        <end position="686"/>
    </location>
</feature>
<dbReference type="InterPro" id="IPR036465">
    <property type="entry name" value="vWFA_dom_sf"/>
</dbReference>
<evidence type="ECO:0000256" key="1">
    <source>
        <dbReference type="ARBA" id="ARBA00002290"/>
    </source>
</evidence>
<dbReference type="Pfam" id="PF00012">
    <property type="entry name" value="HSP70"/>
    <property type="match status" value="2"/>
</dbReference>
<gene>
    <name evidence="16" type="ORF">GND95_09445</name>
</gene>
<evidence type="ECO:0000256" key="12">
    <source>
        <dbReference type="ARBA" id="ARBA00033103"/>
    </source>
</evidence>
<dbReference type="GO" id="GO:0005524">
    <property type="term" value="F:ATP binding"/>
    <property type="evidence" value="ECO:0007669"/>
    <property type="project" value="UniProtKB-KW"/>
</dbReference>
<dbReference type="Gene3D" id="2.60.34.10">
    <property type="entry name" value="Substrate Binding Domain Of DNAk, Chain A, domain 1"/>
    <property type="match status" value="1"/>
</dbReference>
<dbReference type="SUPFAM" id="SSF53300">
    <property type="entry name" value="vWA-like"/>
    <property type="match status" value="1"/>
</dbReference>
<dbReference type="Pfam" id="PF00092">
    <property type="entry name" value="VWA"/>
    <property type="match status" value="1"/>
</dbReference>
<evidence type="ECO:0000256" key="14">
    <source>
        <dbReference type="SAM" id="Coils"/>
    </source>
</evidence>
<dbReference type="SUPFAM" id="SSF100920">
    <property type="entry name" value="Heat shock protein 70kD (HSP70), peptide-binding domain"/>
    <property type="match status" value="1"/>
</dbReference>
<dbReference type="FunFam" id="3.90.640.10:FF:000003">
    <property type="entry name" value="Molecular chaperone DnaK"/>
    <property type="match status" value="1"/>
</dbReference>
<dbReference type="Gene3D" id="3.90.640.10">
    <property type="entry name" value="Actin, Chain A, domain 4"/>
    <property type="match status" value="1"/>
</dbReference>
<evidence type="ECO:0000256" key="8">
    <source>
        <dbReference type="ARBA" id="ARBA00023016"/>
    </source>
</evidence>
<dbReference type="EMBL" id="WSLF01000008">
    <property type="protein sequence ID" value="KAE9633451.1"/>
    <property type="molecule type" value="Genomic_DNA"/>
</dbReference>
<dbReference type="RefSeq" id="WP_158740738.1">
    <property type="nucleotide sequence ID" value="NZ_WSLF01000008.1"/>
</dbReference>
<comment type="similarity">
    <text evidence="2 13">Belongs to the heat shock protein 70 family.</text>
</comment>
<keyword evidence="7 13" id="KW-0067">ATP-binding</keyword>
<evidence type="ECO:0000256" key="3">
    <source>
        <dbReference type="ARBA" id="ARBA00014415"/>
    </source>
</evidence>
<evidence type="ECO:0000313" key="16">
    <source>
        <dbReference type="EMBL" id="KAE9633451.1"/>
    </source>
</evidence>
<evidence type="ECO:0000313" key="17">
    <source>
        <dbReference type="Proteomes" id="UP000483018"/>
    </source>
</evidence>
<evidence type="ECO:0000256" key="5">
    <source>
        <dbReference type="ARBA" id="ARBA00022553"/>
    </source>
</evidence>
<evidence type="ECO:0000256" key="10">
    <source>
        <dbReference type="ARBA" id="ARBA00030019"/>
    </source>
</evidence>
<comment type="caution">
    <text evidence="16">The sequence shown here is derived from an EMBL/GenBank/DDBJ whole genome shotgun (WGS) entry which is preliminary data.</text>
</comment>
<dbReference type="OrthoDB" id="2754516at2"/>
<dbReference type="InterPro" id="IPR013126">
    <property type="entry name" value="Hsp_70_fam"/>
</dbReference>
<evidence type="ECO:0000256" key="9">
    <source>
        <dbReference type="ARBA" id="ARBA00023186"/>
    </source>
</evidence>
<proteinExistence type="inferred from homology"/>
<organism evidence="16 17">
    <name type="scientific">Defluviitalea raffinosedens</name>
    <dbReference type="NCBI Taxonomy" id="1450156"/>
    <lineage>
        <taxon>Bacteria</taxon>
        <taxon>Bacillati</taxon>
        <taxon>Bacillota</taxon>
        <taxon>Clostridia</taxon>
        <taxon>Lachnospirales</taxon>
        <taxon>Defluviitaleaceae</taxon>
        <taxon>Defluviitalea</taxon>
    </lineage>
</organism>
<name>A0A7C8HE17_9FIRM</name>
<keyword evidence="5" id="KW-0597">Phosphoprotein</keyword>
<evidence type="ECO:0000256" key="11">
    <source>
        <dbReference type="ARBA" id="ARBA00030945"/>
    </source>
</evidence>
<protein>
    <recommendedName>
        <fullName evidence="3">Chaperone protein DnaK</fullName>
    </recommendedName>
    <alternativeName>
        <fullName evidence="4">Chaperone protein dnaK</fullName>
    </alternativeName>
    <alternativeName>
        <fullName evidence="12">HSP70</fullName>
    </alternativeName>
    <alternativeName>
        <fullName evidence="11">Heat shock 70 kDa protein</fullName>
    </alternativeName>
    <alternativeName>
        <fullName evidence="10">Heat shock protein 70</fullName>
    </alternativeName>
</protein>
<dbReference type="InterPro" id="IPR043129">
    <property type="entry name" value="ATPase_NBD"/>
</dbReference>
<evidence type="ECO:0000256" key="7">
    <source>
        <dbReference type="ARBA" id="ARBA00022840"/>
    </source>
</evidence>
<dbReference type="PANTHER" id="PTHR19375">
    <property type="entry name" value="HEAT SHOCK PROTEIN 70KDA"/>
    <property type="match status" value="1"/>
</dbReference>
<evidence type="ECO:0000256" key="2">
    <source>
        <dbReference type="ARBA" id="ARBA00007381"/>
    </source>
</evidence>
<dbReference type="CDD" id="cd00198">
    <property type="entry name" value="vWFA"/>
    <property type="match status" value="1"/>
</dbReference>
<evidence type="ECO:0000259" key="15">
    <source>
        <dbReference type="PROSITE" id="PS50234"/>
    </source>
</evidence>
<dbReference type="Gene3D" id="3.30.420.40">
    <property type="match status" value="2"/>
</dbReference>
<feature type="coiled-coil region" evidence="14">
    <location>
        <begin position="233"/>
        <end position="260"/>
    </location>
</feature>
<sequence>MSYLGIDLGTTNSVAVIYKDKTDEMEVVKIDGVDEILPSVVHYGEDGVIVGSEAKSGAIIYPETTVISVKRFMGQTEKIKVGDMEKSPEEISSEILKKLKKAAESQSGETFDEVVITHPAYFNDRQIFATKKAGELAGFKNVHLLSEPLAAAIEYGYRQGYAQTLLVYDLGGGTFDACVLKVSQDEDGQEIFQELSDVGDMNLGGDDFDSELIRLMKEHFFKETGIDLDSLETAERKRVLQKLKQEAEQAKKKLSGTNKVAIRIHPLLIHEGVPKNLVMELTREQFEALIRKYIDRSREIIEEALKRAGKEPDEISKVILVGGSTLIPMVKRMVAGYIKEPYRATDPAKSVAMGAAIYNYLIHLPNSNVKVGQITRQIFGTEAVVNLSTMEKRLIPIIPMGSPIPVKISDNNFASMSGASSVQVDVYQWEQGHEEEKKYIGSVMLSGLSGTTQLEITYAIDENNLFEVFVKDLSTGKTERAEFDRDKVMPPPKKEEKKSAENMNIVFIIDTTGSMDTYINGVKDRAIEFSNILRSKGIGFQLGLIGFGDLREKEKPSVYNFTNDVEKFQKQVKNIPRTYGGDIPESSLEAIETGIELLKTSRVDKAGGKNIFILITDAPPHVPTEGGKYVPEIAAMLRENNITTYVVARKDKASIESYDPLTRPDGKYYDLQEKFTDILDNIAMSIAELVRL</sequence>
<dbReference type="Proteomes" id="UP000483018">
    <property type="component" value="Unassembled WGS sequence"/>
</dbReference>
<evidence type="ECO:0000256" key="6">
    <source>
        <dbReference type="ARBA" id="ARBA00022741"/>
    </source>
</evidence>
<dbReference type="InterPro" id="IPR029047">
    <property type="entry name" value="HSP70_peptide-bd_sf"/>
</dbReference>
<dbReference type="InterPro" id="IPR018181">
    <property type="entry name" value="Heat_shock_70_CS"/>
</dbReference>
<dbReference type="PROSITE" id="PS50234">
    <property type="entry name" value="VWFA"/>
    <property type="match status" value="1"/>
</dbReference>
<dbReference type="SMART" id="SM00327">
    <property type="entry name" value="VWA"/>
    <property type="match status" value="1"/>
</dbReference>
<dbReference type="SUPFAM" id="SSF53067">
    <property type="entry name" value="Actin-like ATPase domain"/>
    <property type="match status" value="2"/>
</dbReference>
<keyword evidence="9" id="KW-0143">Chaperone</keyword>
<dbReference type="GO" id="GO:0140662">
    <property type="term" value="F:ATP-dependent protein folding chaperone"/>
    <property type="evidence" value="ECO:0007669"/>
    <property type="project" value="InterPro"/>
</dbReference>
<keyword evidence="14" id="KW-0175">Coiled coil</keyword>
<accession>A0A7C8HE17</accession>
<dbReference type="AlphaFoldDB" id="A0A7C8HE17"/>
<reference evidence="16 17" key="1">
    <citation type="submission" date="2019-12" db="EMBL/GenBank/DDBJ databases">
        <title>Defluviitalea raffinosedens, isolated from a biogas fermenter, genome sequencing and characterization.</title>
        <authorList>
            <person name="Rettenmaier R."/>
            <person name="Schneider M."/>
            <person name="Neuhaus K."/>
            <person name="Liebl W."/>
            <person name="Zverlov V."/>
        </authorList>
    </citation>
    <scope>NUCLEOTIDE SEQUENCE [LARGE SCALE GENOMIC DNA]</scope>
    <source>
        <strain evidence="16 17">249c-K6</strain>
    </source>
</reference>
<keyword evidence="8" id="KW-0346">Stress response</keyword>
<dbReference type="FunFam" id="3.30.420.40:FF:000545">
    <property type="entry name" value="Endoplasmic reticulum chaperone BiP"/>
    <property type="match status" value="1"/>
</dbReference>
<dbReference type="PRINTS" id="PR00301">
    <property type="entry name" value="HEATSHOCK70"/>
</dbReference>
<evidence type="ECO:0000256" key="13">
    <source>
        <dbReference type="RuleBase" id="RU003322"/>
    </source>
</evidence>
<dbReference type="InterPro" id="IPR002035">
    <property type="entry name" value="VWF_A"/>
</dbReference>
<keyword evidence="6 13" id="KW-0547">Nucleotide-binding</keyword>
<keyword evidence="17" id="KW-1185">Reference proteome</keyword>
<dbReference type="PROSITE" id="PS00297">
    <property type="entry name" value="HSP70_1"/>
    <property type="match status" value="1"/>
</dbReference>